<dbReference type="InterPro" id="IPR036388">
    <property type="entry name" value="WH-like_DNA-bd_sf"/>
</dbReference>
<gene>
    <name evidence="5" type="ORF">GCM10007852_25910</name>
</gene>
<name>A0AA37SXI7_9ALTE</name>
<dbReference type="EMBL" id="BSOT01000006">
    <property type="protein sequence ID" value="GLR71683.1"/>
    <property type="molecule type" value="Genomic_DNA"/>
</dbReference>
<dbReference type="SUPFAM" id="SSF88659">
    <property type="entry name" value="Sigma3 and sigma4 domains of RNA polymerase sigma factors"/>
    <property type="match status" value="1"/>
</dbReference>
<organism evidence="5 6">
    <name type="scientific">Agaribacter marinus</name>
    <dbReference type="NCBI Taxonomy" id="1431249"/>
    <lineage>
        <taxon>Bacteria</taxon>
        <taxon>Pseudomonadati</taxon>
        <taxon>Pseudomonadota</taxon>
        <taxon>Gammaproteobacteria</taxon>
        <taxon>Alteromonadales</taxon>
        <taxon>Alteromonadaceae</taxon>
        <taxon>Agaribacter</taxon>
    </lineage>
</organism>
<evidence type="ECO:0000313" key="5">
    <source>
        <dbReference type="EMBL" id="GLR71683.1"/>
    </source>
</evidence>
<dbReference type="Pfam" id="PF08281">
    <property type="entry name" value="Sigma70_r4_2"/>
    <property type="match status" value="1"/>
</dbReference>
<dbReference type="GO" id="GO:0016987">
    <property type="term" value="F:sigma factor activity"/>
    <property type="evidence" value="ECO:0007669"/>
    <property type="project" value="UniProtKB-KW"/>
</dbReference>
<reference evidence="5" key="2">
    <citation type="submission" date="2023-01" db="EMBL/GenBank/DDBJ databases">
        <title>Draft genome sequence of Agaribacter marinus strain NBRC 110023.</title>
        <authorList>
            <person name="Sun Q."/>
            <person name="Mori K."/>
        </authorList>
    </citation>
    <scope>NUCLEOTIDE SEQUENCE</scope>
    <source>
        <strain evidence="5">NBRC 110023</strain>
    </source>
</reference>
<accession>A0AA37SXI7</accession>
<comment type="caution">
    <text evidence="5">The sequence shown here is derived from an EMBL/GenBank/DDBJ whole genome shotgun (WGS) entry which is preliminary data.</text>
</comment>
<protein>
    <recommendedName>
        <fullName evidence="4">RNA polymerase sigma factor 70 region 4 type 2 domain-containing protein</fullName>
    </recommendedName>
</protein>
<keyword evidence="1" id="KW-0805">Transcription regulation</keyword>
<evidence type="ECO:0000313" key="6">
    <source>
        <dbReference type="Proteomes" id="UP001156601"/>
    </source>
</evidence>
<feature type="domain" description="RNA polymerase sigma factor 70 region 4 type 2" evidence="4">
    <location>
        <begin position="62"/>
        <end position="110"/>
    </location>
</feature>
<dbReference type="Gene3D" id="1.10.10.10">
    <property type="entry name" value="Winged helix-like DNA-binding domain superfamily/Winged helix DNA-binding domain"/>
    <property type="match status" value="1"/>
</dbReference>
<dbReference type="InterPro" id="IPR039425">
    <property type="entry name" value="RNA_pol_sigma-70-like"/>
</dbReference>
<reference evidence="5" key="1">
    <citation type="journal article" date="2014" name="Int. J. Syst. Evol. Microbiol.">
        <title>Complete genome sequence of Corynebacterium casei LMG S-19264T (=DSM 44701T), isolated from a smear-ripened cheese.</title>
        <authorList>
            <consortium name="US DOE Joint Genome Institute (JGI-PGF)"/>
            <person name="Walter F."/>
            <person name="Albersmeier A."/>
            <person name="Kalinowski J."/>
            <person name="Ruckert C."/>
        </authorList>
    </citation>
    <scope>NUCLEOTIDE SEQUENCE</scope>
    <source>
        <strain evidence="5">NBRC 110023</strain>
    </source>
</reference>
<evidence type="ECO:0000256" key="2">
    <source>
        <dbReference type="ARBA" id="ARBA00023082"/>
    </source>
</evidence>
<proteinExistence type="predicted"/>
<dbReference type="PANTHER" id="PTHR43133:SF63">
    <property type="entry name" value="RNA POLYMERASE SIGMA FACTOR FECI-RELATED"/>
    <property type="match status" value="1"/>
</dbReference>
<dbReference type="GO" id="GO:0003677">
    <property type="term" value="F:DNA binding"/>
    <property type="evidence" value="ECO:0007669"/>
    <property type="project" value="InterPro"/>
</dbReference>
<sequence length="126" mass="14598">MAGAENSIDHPQRYAKRVARNIAFDMHRKQCNMPQEMTHEPTCDKTDLDRLMAQTQRIEHYQRIVSNMPKVRKDVFIRYRIEGQTKSQIGKALGLSQESVNKHITRALSSLKCEMEKLMSANNEHG</sequence>
<dbReference type="InterPro" id="IPR013324">
    <property type="entry name" value="RNA_pol_sigma_r3/r4-like"/>
</dbReference>
<evidence type="ECO:0000256" key="1">
    <source>
        <dbReference type="ARBA" id="ARBA00023015"/>
    </source>
</evidence>
<dbReference type="GO" id="GO:0006352">
    <property type="term" value="P:DNA-templated transcription initiation"/>
    <property type="evidence" value="ECO:0007669"/>
    <property type="project" value="InterPro"/>
</dbReference>
<dbReference type="PANTHER" id="PTHR43133">
    <property type="entry name" value="RNA POLYMERASE ECF-TYPE SIGMA FACTO"/>
    <property type="match status" value="1"/>
</dbReference>
<keyword evidence="6" id="KW-1185">Reference proteome</keyword>
<dbReference type="InterPro" id="IPR013249">
    <property type="entry name" value="RNA_pol_sigma70_r4_t2"/>
</dbReference>
<evidence type="ECO:0000256" key="3">
    <source>
        <dbReference type="ARBA" id="ARBA00023163"/>
    </source>
</evidence>
<dbReference type="Proteomes" id="UP001156601">
    <property type="component" value="Unassembled WGS sequence"/>
</dbReference>
<dbReference type="AlphaFoldDB" id="A0AA37SXI7"/>
<evidence type="ECO:0000259" key="4">
    <source>
        <dbReference type="Pfam" id="PF08281"/>
    </source>
</evidence>
<keyword evidence="3" id="KW-0804">Transcription</keyword>
<keyword evidence="2" id="KW-0731">Sigma factor</keyword>